<organism evidence="2 3">
    <name type="scientific">Marinomonas ostreistagni</name>
    <dbReference type="NCBI Taxonomy" id="359209"/>
    <lineage>
        <taxon>Bacteria</taxon>
        <taxon>Pseudomonadati</taxon>
        <taxon>Pseudomonadota</taxon>
        <taxon>Gammaproteobacteria</taxon>
        <taxon>Oceanospirillales</taxon>
        <taxon>Oceanospirillaceae</taxon>
        <taxon>Marinomonas</taxon>
    </lineage>
</organism>
<accession>A0ABS0ZEN1</accession>
<reference evidence="2 3" key="1">
    <citation type="submission" date="2020-12" db="EMBL/GenBank/DDBJ databases">
        <title>Comparative genome analysis of fungal antagonists Marinomonas ostreistagni 398 and M. spartinae 468.</title>
        <authorList>
            <person name="Fields J.L."/>
            <person name="Mavrodi O.V."/>
            <person name="Biber P.D."/>
            <person name="Indest K.J."/>
            <person name="Mavrodi D.V."/>
        </authorList>
    </citation>
    <scope>NUCLEOTIDE SEQUENCE [LARGE SCALE GENOMIC DNA]</scope>
    <source>
        <strain evidence="2 3">USM7</strain>
    </source>
</reference>
<evidence type="ECO:0000256" key="1">
    <source>
        <dbReference type="SAM" id="Phobius"/>
    </source>
</evidence>
<dbReference type="Proteomes" id="UP000598488">
    <property type="component" value="Unassembled WGS sequence"/>
</dbReference>
<name>A0ABS0ZEN1_9GAMM</name>
<keyword evidence="1" id="KW-0472">Membrane</keyword>
<proteinExistence type="predicted"/>
<keyword evidence="1" id="KW-1133">Transmembrane helix</keyword>
<keyword evidence="3" id="KW-1185">Reference proteome</keyword>
<gene>
    <name evidence="2" type="ORF">JHD44_14285</name>
</gene>
<feature type="transmembrane region" description="Helical" evidence="1">
    <location>
        <begin position="59"/>
        <end position="82"/>
    </location>
</feature>
<dbReference type="RefSeq" id="WP_199463445.1">
    <property type="nucleotide sequence ID" value="NZ_JAEMUH010000014.1"/>
</dbReference>
<feature type="transmembrane region" description="Helical" evidence="1">
    <location>
        <begin position="27"/>
        <end position="47"/>
    </location>
</feature>
<evidence type="ECO:0000313" key="2">
    <source>
        <dbReference type="EMBL" id="MBJ7551853.1"/>
    </source>
</evidence>
<protein>
    <recommendedName>
        <fullName evidence="4">Lipoprotein</fullName>
    </recommendedName>
</protein>
<keyword evidence="1" id="KW-0812">Transmembrane</keyword>
<sequence length="202" mass="23327">MIDRRRHIYLMRPVRSTSSRQSYGLELAFRPVFLLIAFKVSFIYNAYIKYIQFLSMKILLLLFFAACISGCTGLAVGTVGVFERENKSFTSKELTKQQFISKMGEPDDIWNYKKCEVLTYYDGYTWGGIGAFVLILPIPLMLPTGYKETDFYFIDNISVREIYEFSDITASFGYTCGSNDCSWLNPKGNTHDKRKVEVSWCD</sequence>
<evidence type="ECO:0008006" key="4">
    <source>
        <dbReference type="Google" id="ProtNLM"/>
    </source>
</evidence>
<feature type="transmembrane region" description="Helical" evidence="1">
    <location>
        <begin position="123"/>
        <end position="142"/>
    </location>
</feature>
<dbReference type="EMBL" id="JAEMUH010000014">
    <property type="protein sequence ID" value="MBJ7551853.1"/>
    <property type="molecule type" value="Genomic_DNA"/>
</dbReference>
<evidence type="ECO:0000313" key="3">
    <source>
        <dbReference type="Proteomes" id="UP000598488"/>
    </source>
</evidence>
<comment type="caution">
    <text evidence="2">The sequence shown here is derived from an EMBL/GenBank/DDBJ whole genome shotgun (WGS) entry which is preliminary data.</text>
</comment>